<accession>A0AAV8RCE3</accession>
<keyword evidence="4" id="KW-0862">Zinc</keyword>
<feature type="region of interest" description="Disordered" evidence="10">
    <location>
        <begin position="27"/>
        <end position="69"/>
    </location>
</feature>
<gene>
    <name evidence="12" type="ORF">OPV22_010953</name>
</gene>
<evidence type="ECO:0000256" key="1">
    <source>
        <dbReference type="ARBA" id="ARBA00004123"/>
    </source>
</evidence>
<keyword evidence="13" id="KW-1185">Reference proteome</keyword>
<evidence type="ECO:0000256" key="7">
    <source>
        <dbReference type="ARBA" id="ARBA00023163"/>
    </source>
</evidence>
<dbReference type="AlphaFoldDB" id="A0AAV8RCE3"/>
<dbReference type="GO" id="GO:0003700">
    <property type="term" value="F:DNA-binding transcription factor activity"/>
    <property type="evidence" value="ECO:0007669"/>
    <property type="project" value="InterPro"/>
</dbReference>
<proteinExistence type="inferred from homology"/>
<dbReference type="GO" id="GO:0005634">
    <property type="term" value="C:nucleus"/>
    <property type="evidence" value="ECO:0007669"/>
    <property type="project" value="UniProtKB-SubCell"/>
</dbReference>
<feature type="region of interest" description="Disordered" evidence="10">
    <location>
        <begin position="356"/>
        <end position="386"/>
    </location>
</feature>
<organism evidence="12 13">
    <name type="scientific">Ensete ventricosum</name>
    <name type="common">Abyssinian banana</name>
    <name type="synonym">Musa ensete</name>
    <dbReference type="NCBI Taxonomy" id="4639"/>
    <lineage>
        <taxon>Eukaryota</taxon>
        <taxon>Viridiplantae</taxon>
        <taxon>Streptophyta</taxon>
        <taxon>Embryophyta</taxon>
        <taxon>Tracheophyta</taxon>
        <taxon>Spermatophyta</taxon>
        <taxon>Magnoliopsida</taxon>
        <taxon>Liliopsida</taxon>
        <taxon>Zingiberales</taxon>
        <taxon>Musaceae</taxon>
        <taxon>Ensete</taxon>
    </lineage>
</organism>
<dbReference type="GO" id="GO:0043565">
    <property type="term" value="F:sequence-specific DNA binding"/>
    <property type="evidence" value="ECO:0007669"/>
    <property type="project" value="InterPro"/>
</dbReference>
<dbReference type="InterPro" id="IPR036576">
    <property type="entry name" value="WRKY_dom_sf"/>
</dbReference>
<reference evidence="12 13" key="1">
    <citation type="submission" date="2022-12" db="EMBL/GenBank/DDBJ databases">
        <title>Chromosome-scale assembly of the Ensete ventricosum genome.</title>
        <authorList>
            <person name="Dussert Y."/>
            <person name="Stocks J."/>
            <person name="Wendawek A."/>
            <person name="Woldeyes F."/>
            <person name="Nichols R.A."/>
            <person name="Borrell J.S."/>
        </authorList>
    </citation>
    <scope>NUCLEOTIDE SEQUENCE [LARGE SCALE GENOMIC DNA]</scope>
    <source>
        <strain evidence="13">cv. Maze</strain>
        <tissue evidence="12">Seeds</tissue>
    </source>
</reference>
<dbReference type="Proteomes" id="UP001222027">
    <property type="component" value="Unassembled WGS sequence"/>
</dbReference>
<dbReference type="Pfam" id="PF03106">
    <property type="entry name" value="WRKY"/>
    <property type="match status" value="2"/>
</dbReference>
<dbReference type="InterPro" id="IPR003657">
    <property type="entry name" value="WRKY_dom"/>
</dbReference>
<comment type="similarity">
    <text evidence="9">Belongs to the WRKY group I family.</text>
</comment>
<evidence type="ECO:0000256" key="5">
    <source>
        <dbReference type="ARBA" id="ARBA00023015"/>
    </source>
</evidence>
<keyword evidence="5" id="KW-0805">Transcription regulation</keyword>
<feature type="region of interest" description="Disordered" evidence="10">
    <location>
        <begin position="139"/>
        <end position="172"/>
    </location>
</feature>
<dbReference type="FunFam" id="2.20.25.80:FF:000003">
    <property type="entry name" value="WRKY transcription factor 57"/>
    <property type="match status" value="1"/>
</dbReference>
<evidence type="ECO:0000313" key="12">
    <source>
        <dbReference type="EMBL" id="KAJ8500401.1"/>
    </source>
</evidence>
<evidence type="ECO:0000313" key="13">
    <source>
        <dbReference type="Proteomes" id="UP001222027"/>
    </source>
</evidence>
<dbReference type="PANTHER" id="PTHR31221">
    <property type="entry name" value="WRKY TRANSCRIPTION FACTOR PROTEIN 1-RELATED"/>
    <property type="match status" value="1"/>
</dbReference>
<name>A0AAV8RCE3_ENSVE</name>
<keyword evidence="3" id="KW-0677">Repeat</keyword>
<dbReference type="PROSITE" id="PS50811">
    <property type="entry name" value="WRKY"/>
    <property type="match status" value="2"/>
</dbReference>
<evidence type="ECO:0000256" key="9">
    <source>
        <dbReference type="ARBA" id="ARBA00061157"/>
    </source>
</evidence>
<dbReference type="SMART" id="SM00774">
    <property type="entry name" value="WRKY"/>
    <property type="match status" value="2"/>
</dbReference>
<comment type="caution">
    <text evidence="12">The sequence shown here is derived from an EMBL/GenBank/DDBJ whole genome shotgun (WGS) entry which is preliminary data.</text>
</comment>
<dbReference type="GO" id="GO:0046872">
    <property type="term" value="F:metal ion binding"/>
    <property type="evidence" value="ECO:0007669"/>
    <property type="project" value="UniProtKB-KW"/>
</dbReference>
<dbReference type="InterPro" id="IPR044810">
    <property type="entry name" value="WRKY_plant"/>
</dbReference>
<keyword evidence="6" id="KW-0238">DNA-binding</keyword>
<dbReference type="SUPFAM" id="SSF118290">
    <property type="entry name" value="WRKY DNA-binding domain"/>
    <property type="match status" value="2"/>
</dbReference>
<dbReference type="Gene3D" id="2.20.25.80">
    <property type="entry name" value="WRKY domain"/>
    <property type="match status" value="2"/>
</dbReference>
<protein>
    <recommendedName>
        <fullName evidence="11">WRKY domain-containing protein</fullName>
    </recommendedName>
</protein>
<evidence type="ECO:0000256" key="6">
    <source>
        <dbReference type="ARBA" id="ARBA00023125"/>
    </source>
</evidence>
<evidence type="ECO:0000256" key="2">
    <source>
        <dbReference type="ARBA" id="ARBA00022723"/>
    </source>
</evidence>
<evidence type="ECO:0000256" key="10">
    <source>
        <dbReference type="SAM" id="MobiDB-lite"/>
    </source>
</evidence>
<dbReference type="PANTHER" id="PTHR31221:SF364">
    <property type="entry name" value="WRKY TRANSCRIPTION FACTOR 33-RELATED"/>
    <property type="match status" value="1"/>
</dbReference>
<evidence type="ECO:0000256" key="3">
    <source>
        <dbReference type="ARBA" id="ARBA00022737"/>
    </source>
</evidence>
<feature type="domain" description="WRKY" evidence="11">
    <location>
        <begin position="300"/>
        <end position="365"/>
    </location>
</feature>
<feature type="compositionally biased region" description="Basic and acidic residues" evidence="10">
    <location>
        <begin position="268"/>
        <end position="277"/>
    </location>
</feature>
<comment type="subcellular location">
    <subcellularLocation>
        <location evidence="1">Nucleus</location>
    </subcellularLocation>
</comment>
<evidence type="ECO:0000256" key="8">
    <source>
        <dbReference type="ARBA" id="ARBA00023242"/>
    </source>
</evidence>
<dbReference type="FunFam" id="2.20.25.80:FF:000006">
    <property type="entry name" value="WRKY transcription factor"/>
    <property type="match status" value="1"/>
</dbReference>
<keyword evidence="2" id="KW-0479">Metal-binding</keyword>
<keyword evidence="8" id="KW-0539">Nucleus</keyword>
<keyword evidence="7" id="KW-0804">Transcription</keyword>
<feature type="compositionally biased region" description="Pro residues" evidence="10">
    <location>
        <begin position="57"/>
        <end position="69"/>
    </location>
</feature>
<evidence type="ECO:0000259" key="11">
    <source>
        <dbReference type="PROSITE" id="PS50811"/>
    </source>
</evidence>
<dbReference type="EMBL" id="JAQQAF010000003">
    <property type="protein sequence ID" value="KAJ8500401.1"/>
    <property type="molecule type" value="Genomic_DNA"/>
</dbReference>
<feature type="region of interest" description="Disordered" evidence="10">
    <location>
        <begin position="250"/>
        <end position="286"/>
    </location>
</feature>
<evidence type="ECO:0000256" key="4">
    <source>
        <dbReference type="ARBA" id="ARBA00022833"/>
    </source>
</evidence>
<feature type="domain" description="WRKY" evidence="11">
    <location>
        <begin position="165"/>
        <end position="223"/>
    </location>
</feature>
<sequence>MASSTRSLGSSAASLYATFTGLLTDVGNSQGEDVGRLEMSQELAGGAAGGTSKFKSAPPPFLPLAPPPPPSPSFFSFPTSLSLTELLESPLLFSSSSILPSPTTGSLPAQHLNWGFSANSQEGAYSDFCFQTQGGERRPEVKVEDVGPIQASSSQAVRGGQRRSDDGYNWRKYGQKQVKGSENPVGYYKCTHPDCPTKKKVEMSIDGEITEIVYKGSHNHPKPESTRKLSAPLPSRASDHFFADPVLTPENSSVSCCGSEAEEFDEDDAKRSRKEAEGDCFSAPGNRTVRAPRVVVQTPSDVDILDDGYRWRKYGQKVVKANRNPRSYYKCTSNGCPVRKHVERASNDPRSVITTYEGKHNHGVPAARRPPQPDSAMADHVNLFPY</sequence>